<reference evidence="1" key="1">
    <citation type="submission" date="2023-03" db="EMBL/GenBank/DDBJ databases">
        <title>Massive genome expansion in bonnet fungi (Mycena s.s.) driven by repeated elements and novel gene families across ecological guilds.</title>
        <authorList>
            <consortium name="Lawrence Berkeley National Laboratory"/>
            <person name="Harder C.B."/>
            <person name="Miyauchi S."/>
            <person name="Viragh M."/>
            <person name="Kuo A."/>
            <person name="Thoen E."/>
            <person name="Andreopoulos B."/>
            <person name="Lu D."/>
            <person name="Skrede I."/>
            <person name="Drula E."/>
            <person name="Henrissat B."/>
            <person name="Morin E."/>
            <person name="Kohler A."/>
            <person name="Barry K."/>
            <person name="LaButti K."/>
            <person name="Morin E."/>
            <person name="Salamov A."/>
            <person name="Lipzen A."/>
            <person name="Mereny Z."/>
            <person name="Hegedus B."/>
            <person name="Baldrian P."/>
            <person name="Stursova M."/>
            <person name="Weitz H."/>
            <person name="Taylor A."/>
            <person name="Grigoriev I.V."/>
            <person name="Nagy L.G."/>
            <person name="Martin F."/>
            <person name="Kauserud H."/>
        </authorList>
    </citation>
    <scope>NUCLEOTIDE SEQUENCE</scope>
    <source>
        <strain evidence="1">CBHHK188m</strain>
    </source>
</reference>
<dbReference type="EMBL" id="JARJLG010000124">
    <property type="protein sequence ID" value="KAJ7741201.1"/>
    <property type="molecule type" value="Genomic_DNA"/>
</dbReference>
<evidence type="ECO:0000313" key="1">
    <source>
        <dbReference type="EMBL" id="KAJ7741201.1"/>
    </source>
</evidence>
<keyword evidence="2" id="KW-1185">Reference proteome</keyword>
<protein>
    <submittedName>
        <fullName evidence="1">Uncharacterized protein</fullName>
    </submittedName>
</protein>
<dbReference type="Proteomes" id="UP001215280">
    <property type="component" value="Unassembled WGS sequence"/>
</dbReference>
<evidence type="ECO:0000313" key="2">
    <source>
        <dbReference type="Proteomes" id="UP001215280"/>
    </source>
</evidence>
<sequence length="220" mass="24969">MSNERKHETTSSVAFLERQVQKMRLHGIEGHKSHRRTGIGGAVTLKQEMNHDSAVRRPGTNEERVEKITNTRIIDPMMQIHSYDGDPGEICAADEITSSVGLSNMTPRKRKRKQLPRVSRRSSFAAAMESLSTSSQWWILAVEDKDKLLFWAINTRYKRDEITFAGSVLSFVGGSINARSTDVADFFQKRAIMVFVSVIPDKRYVVAQFFQQQFVTGSSR</sequence>
<proteinExistence type="predicted"/>
<comment type="caution">
    <text evidence="1">The sequence shown here is derived from an EMBL/GenBank/DDBJ whole genome shotgun (WGS) entry which is preliminary data.</text>
</comment>
<organism evidence="1 2">
    <name type="scientific">Mycena maculata</name>
    <dbReference type="NCBI Taxonomy" id="230809"/>
    <lineage>
        <taxon>Eukaryota</taxon>
        <taxon>Fungi</taxon>
        <taxon>Dikarya</taxon>
        <taxon>Basidiomycota</taxon>
        <taxon>Agaricomycotina</taxon>
        <taxon>Agaricomycetes</taxon>
        <taxon>Agaricomycetidae</taxon>
        <taxon>Agaricales</taxon>
        <taxon>Marasmiineae</taxon>
        <taxon>Mycenaceae</taxon>
        <taxon>Mycena</taxon>
    </lineage>
</organism>
<name>A0AAD7IED4_9AGAR</name>
<gene>
    <name evidence="1" type="ORF">DFH07DRAFT_778196</name>
</gene>
<accession>A0AAD7IED4</accession>
<dbReference type="AlphaFoldDB" id="A0AAD7IED4"/>